<evidence type="ECO:0000313" key="2">
    <source>
        <dbReference type="EMBL" id="VAW71133.1"/>
    </source>
</evidence>
<evidence type="ECO:0000256" key="1">
    <source>
        <dbReference type="SAM" id="Phobius"/>
    </source>
</evidence>
<organism evidence="2">
    <name type="scientific">hydrothermal vent metagenome</name>
    <dbReference type="NCBI Taxonomy" id="652676"/>
    <lineage>
        <taxon>unclassified sequences</taxon>
        <taxon>metagenomes</taxon>
        <taxon>ecological metagenomes</taxon>
    </lineage>
</organism>
<proteinExistence type="predicted"/>
<sequence length="110" mass="12545">MRKNELFINYFVILGPVIFSLISVTSMGFVRSMPQLTFISMMALFIIGFLLFLKAKLAVINQGAIFSFGMSRMKKTDKYMYISAYGCMLFGCFILLSFLTIGWGEVRISF</sequence>
<keyword evidence="1" id="KW-0812">Transmembrane</keyword>
<name>A0A3B0Y406_9ZZZZ</name>
<feature type="transmembrane region" description="Helical" evidence="1">
    <location>
        <begin position="7"/>
        <end position="30"/>
    </location>
</feature>
<dbReference type="AlphaFoldDB" id="A0A3B0Y406"/>
<keyword evidence="1" id="KW-0472">Membrane</keyword>
<feature type="transmembrane region" description="Helical" evidence="1">
    <location>
        <begin position="79"/>
        <end position="103"/>
    </location>
</feature>
<feature type="transmembrane region" description="Helical" evidence="1">
    <location>
        <begin position="36"/>
        <end position="59"/>
    </location>
</feature>
<keyword evidence="1" id="KW-1133">Transmembrane helix</keyword>
<protein>
    <submittedName>
        <fullName evidence="2">Uncharacterized protein</fullName>
    </submittedName>
</protein>
<accession>A0A3B0Y406</accession>
<gene>
    <name evidence="2" type="ORF">MNBD_GAMMA10-1650</name>
</gene>
<dbReference type="EMBL" id="UOFJ01000569">
    <property type="protein sequence ID" value="VAW71133.1"/>
    <property type="molecule type" value="Genomic_DNA"/>
</dbReference>
<reference evidence="2" key="1">
    <citation type="submission" date="2018-06" db="EMBL/GenBank/DDBJ databases">
        <authorList>
            <person name="Zhirakovskaya E."/>
        </authorList>
    </citation>
    <scope>NUCLEOTIDE SEQUENCE</scope>
</reference>